<accession>A0ABV3DGP7</accession>
<reference evidence="2 3" key="1">
    <citation type="submission" date="2024-06" db="EMBL/GenBank/DDBJ databases">
        <title>The Natural Products Discovery Center: Release of the First 8490 Sequenced Strains for Exploring Actinobacteria Biosynthetic Diversity.</title>
        <authorList>
            <person name="Kalkreuter E."/>
            <person name="Kautsar S.A."/>
            <person name="Yang D."/>
            <person name="Bader C.D."/>
            <person name="Teijaro C.N."/>
            <person name="Fluegel L."/>
            <person name="Davis C.M."/>
            <person name="Simpson J.R."/>
            <person name="Lauterbach L."/>
            <person name="Steele A.D."/>
            <person name="Gui C."/>
            <person name="Meng S."/>
            <person name="Li G."/>
            <person name="Viehrig K."/>
            <person name="Ye F."/>
            <person name="Su P."/>
            <person name="Kiefer A.F."/>
            <person name="Nichols A."/>
            <person name="Cepeda A.J."/>
            <person name="Yan W."/>
            <person name="Fan B."/>
            <person name="Jiang Y."/>
            <person name="Adhikari A."/>
            <person name="Zheng C.-J."/>
            <person name="Schuster L."/>
            <person name="Cowan T.M."/>
            <person name="Smanski M.J."/>
            <person name="Chevrette M.G."/>
            <person name="De Carvalho L.P.S."/>
            <person name="Shen B."/>
        </authorList>
    </citation>
    <scope>NUCLEOTIDE SEQUENCE [LARGE SCALE GENOMIC DNA]</scope>
    <source>
        <strain evidence="2 3">NPDC048946</strain>
    </source>
</reference>
<sequence length="348" mass="37688">MTGARQYVGPEVPEEDRPHEDPSVPRRFAGWDRSMSDAEAFDGMRAWWRLAMREAERQAYVVGVSNGDRVVRTVARVDGWIVNPRTGRKAFRGELLGPGDPVFDAYHLQPDPVSGRNAVGYFTDERFEPDQPCRCGCGAWSKGPYRPGHEAVGVRDLVVRAAGHLDAASLPYASQVAAVVDWYDSLPEEVLASARRGADHRELAPVTASAQFHTPVAAKTLVDLLARDSGTGGSEVPITDPACGTAGMLVAAGDADDRRVADDFDARVGTLVDHVRRTFSDYVLRPVESGATHVEIEFRVDLHAKNGDLRVLSTADATATHRLRVSLDPFAAPRPPAAHEEGSAHAAP</sequence>
<protein>
    <submittedName>
        <fullName evidence="2">Uncharacterized protein</fullName>
    </submittedName>
</protein>
<feature type="region of interest" description="Disordered" evidence="1">
    <location>
        <begin position="1"/>
        <end position="27"/>
    </location>
</feature>
<evidence type="ECO:0000313" key="3">
    <source>
        <dbReference type="Proteomes" id="UP001551482"/>
    </source>
</evidence>
<dbReference type="EMBL" id="JBEZFP010000034">
    <property type="protein sequence ID" value="MEU8134930.1"/>
    <property type="molecule type" value="Genomic_DNA"/>
</dbReference>
<comment type="caution">
    <text evidence="2">The sequence shown here is derived from an EMBL/GenBank/DDBJ whole genome shotgun (WGS) entry which is preliminary data.</text>
</comment>
<name>A0ABV3DGP7_9ACTN</name>
<dbReference type="Proteomes" id="UP001551482">
    <property type="component" value="Unassembled WGS sequence"/>
</dbReference>
<evidence type="ECO:0000256" key="1">
    <source>
        <dbReference type="SAM" id="MobiDB-lite"/>
    </source>
</evidence>
<keyword evidence="3" id="KW-1185">Reference proteome</keyword>
<organism evidence="2 3">
    <name type="scientific">Streptodolium elevatio</name>
    <dbReference type="NCBI Taxonomy" id="3157996"/>
    <lineage>
        <taxon>Bacteria</taxon>
        <taxon>Bacillati</taxon>
        <taxon>Actinomycetota</taxon>
        <taxon>Actinomycetes</taxon>
        <taxon>Kitasatosporales</taxon>
        <taxon>Streptomycetaceae</taxon>
        <taxon>Streptodolium</taxon>
    </lineage>
</organism>
<evidence type="ECO:0000313" key="2">
    <source>
        <dbReference type="EMBL" id="MEU8134930.1"/>
    </source>
</evidence>
<proteinExistence type="predicted"/>
<feature type="compositionally biased region" description="Basic and acidic residues" evidence="1">
    <location>
        <begin position="15"/>
        <end position="24"/>
    </location>
</feature>
<gene>
    <name evidence="2" type="ORF">AB0C36_15595</name>
</gene>
<dbReference type="RefSeq" id="WP_358354024.1">
    <property type="nucleotide sequence ID" value="NZ_JBEZFP010000034.1"/>
</dbReference>